<dbReference type="InterPro" id="IPR004089">
    <property type="entry name" value="MCPsignal_dom"/>
</dbReference>
<keyword evidence="3" id="KW-0488">Methylation</keyword>
<comment type="subcellular location">
    <subcellularLocation>
        <location evidence="1">Cell membrane</location>
    </subcellularLocation>
</comment>
<evidence type="ECO:0000256" key="8">
    <source>
        <dbReference type="ARBA" id="ARBA00023224"/>
    </source>
</evidence>
<reference evidence="15 16" key="1">
    <citation type="submission" date="2016-10" db="EMBL/GenBank/DDBJ databases">
        <authorList>
            <person name="Varghese N."/>
            <person name="Submissions S."/>
        </authorList>
    </citation>
    <scope>NUCLEOTIDE SEQUENCE [LARGE SCALE GENOMIC DNA]</scope>
    <source>
        <strain evidence="15 16">DSM 17835</strain>
    </source>
</reference>
<dbReference type="Gene3D" id="1.10.287.950">
    <property type="entry name" value="Methyl-accepting chemotaxis protein"/>
    <property type="match status" value="1"/>
</dbReference>
<dbReference type="InterPro" id="IPR003660">
    <property type="entry name" value="HAMP_dom"/>
</dbReference>
<dbReference type="InterPro" id="IPR024478">
    <property type="entry name" value="HlyB_4HB_MCP"/>
</dbReference>
<feature type="region of interest" description="Disordered" evidence="11">
    <location>
        <begin position="312"/>
        <end position="332"/>
    </location>
</feature>
<organism evidence="15 16">
    <name type="scientific">Pseudomonas extremaustralis</name>
    <dbReference type="NCBI Taxonomy" id="359110"/>
    <lineage>
        <taxon>Bacteria</taxon>
        <taxon>Pseudomonadati</taxon>
        <taxon>Pseudomonadota</taxon>
        <taxon>Gammaproteobacteria</taxon>
        <taxon>Pseudomonadales</taxon>
        <taxon>Pseudomonadaceae</taxon>
        <taxon>Pseudomonas</taxon>
    </lineage>
</organism>
<dbReference type="Pfam" id="PF12729">
    <property type="entry name" value="4HB_MCP_1"/>
    <property type="match status" value="1"/>
</dbReference>
<dbReference type="InterPro" id="IPR004090">
    <property type="entry name" value="Chemotax_Me-accpt_rcpt"/>
</dbReference>
<dbReference type="SUPFAM" id="SSF58104">
    <property type="entry name" value="Methyl-accepting chemotaxis protein (MCP) signaling domain"/>
    <property type="match status" value="1"/>
</dbReference>
<comment type="similarity">
    <text evidence="9">Belongs to the methyl-accepting chemotaxis (MCP) protein family.</text>
</comment>
<evidence type="ECO:0000256" key="10">
    <source>
        <dbReference type="PROSITE-ProRule" id="PRU00284"/>
    </source>
</evidence>
<evidence type="ECO:0000313" key="16">
    <source>
        <dbReference type="Proteomes" id="UP000182858"/>
    </source>
</evidence>
<evidence type="ECO:0000256" key="11">
    <source>
        <dbReference type="SAM" id="MobiDB-lite"/>
    </source>
</evidence>
<evidence type="ECO:0000256" key="2">
    <source>
        <dbReference type="ARBA" id="ARBA00022475"/>
    </source>
</evidence>
<keyword evidence="6 12" id="KW-1133">Transmembrane helix</keyword>
<keyword evidence="16" id="KW-1185">Reference proteome</keyword>
<dbReference type="PANTHER" id="PTHR32089:SF120">
    <property type="entry name" value="METHYL-ACCEPTING CHEMOTAXIS PROTEIN TLPQ"/>
    <property type="match status" value="1"/>
</dbReference>
<protein>
    <submittedName>
        <fullName evidence="15">Methyl-accepting chemotaxis protein</fullName>
    </submittedName>
</protein>
<dbReference type="CDD" id="cd11386">
    <property type="entry name" value="MCP_signal"/>
    <property type="match status" value="1"/>
</dbReference>
<keyword evidence="4" id="KW-0145">Chemotaxis</keyword>
<dbReference type="SMART" id="SM00283">
    <property type="entry name" value="MA"/>
    <property type="match status" value="1"/>
</dbReference>
<keyword evidence="8 10" id="KW-0807">Transducer</keyword>
<gene>
    <name evidence="15" type="ORF">SAMN05216591_4148</name>
</gene>
<dbReference type="Proteomes" id="UP000182858">
    <property type="component" value="Chromosome I"/>
</dbReference>
<keyword evidence="5 12" id="KW-0812">Transmembrane</keyword>
<proteinExistence type="inferred from homology"/>
<dbReference type="EMBL" id="LT629689">
    <property type="protein sequence ID" value="SDF84875.1"/>
    <property type="molecule type" value="Genomic_DNA"/>
</dbReference>
<evidence type="ECO:0000259" key="13">
    <source>
        <dbReference type="PROSITE" id="PS50111"/>
    </source>
</evidence>
<feature type="compositionally biased region" description="Polar residues" evidence="11">
    <location>
        <begin position="314"/>
        <end position="328"/>
    </location>
</feature>
<evidence type="ECO:0000256" key="1">
    <source>
        <dbReference type="ARBA" id="ARBA00004236"/>
    </source>
</evidence>
<evidence type="ECO:0000256" key="12">
    <source>
        <dbReference type="SAM" id="Phobius"/>
    </source>
</evidence>
<evidence type="ECO:0000313" key="15">
    <source>
        <dbReference type="EMBL" id="SDF84875.1"/>
    </source>
</evidence>
<accession>A0ABY0NNJ2</accession>
<evidence type="ECO:0000256" key="3">
    <source>
        <dbReference type="ARBA" id="ARBA00022481"/>
    </source>
</evidence>
<dbReference type="CDD" id="cd06225">
    <property type="entry name" value="HAMP"/>
    <property type="match status" value="1"/>
</dbReference>
<evidence type="ECO:0000259" key="14">
    <source>
        <dbReference type="PROSITE" id="PS50885"/>
    </source>
</evidence>
<name>A0ABY0NNJ2_9PSED</name>
<dbReference type="PANTHER" id="PTHR32089">
    <property type="entry name" value="METHYL-ACCEPTING CHEMOTAXIS PROTEIN MCPB"/>
    <property type="match status" value="1"/>
</dbReference>
<evidence type="ECO:0000256" key="4">
    <source>
        <dbReference type="ARBA" id="ARBA00022500"/>
    </source>
</evidence>
<feature type="domain" description="Methyl-accepting transducer" evidence="13">
    <location>
        <begin position="264"/>
        <end position="500"/>
    </location>
</feature>
<dbReference type="PRINTS" id="PR00260">
    <property type="entry name" value="CHEMTRNSDUCR"/>
</dbReference>
<feature type="transmembrane region" description="Helical" evidence="12">
    <location>
        <begin position="182"/>
        <end position="205"/>
    </location>
</feature>
<sequence>MNIAPRAFLGFTLIGALMLFLGVFALHQMSKIRAAAEDITLSSVPSIRALDEFTQLTLRLRVLSYRLLTNREPQVQQQTLETLDLRNQQIRTAQGVYEKLIEGNEERAAYDEYVRLLGQYHQIEERMKSLSRANQVEELRNLLNTELLSNADQINAVLTRLLDINNKMALATNQQAENQYDLAFDLVVGLLVIATTLTLLFAWLLTRSITQPIAQALDAAEEIADGNLTRPIKVDGDDEAGRLLAAMAKMQDKLRDTLQRIAGSATQLASAAEELNAVTDESARGLTRQNNEIEQAATAVNEMTSAVEEVARNAVSTSEASRNATTSAGDGRDLVQETVSAIERMSGDVQATATLIGDLANESRDIGKVLDVIRGLADQTNLLALNAAIEAARAGEAGRGFAVVADEVRALAHRTQQSTSEIERMIGSIQAGTEHAVDSMRNSTERAESTLNIARGAGMSLDTINTAIVEINERNLVIASAAEEQAQVAREVDRNLVNIRDLSVQSATGAGQTSAASGELSRLAVDLNGMVGRFRL</sequence>
<dbReference type="PROSITE" id="PS50111">
    <property type="entry name" value="CHEMOTAXIS_TRANSDUC_2"/>
    <property type="match status" value="1"/>
</dbReference>
<dbReference type="Pfam" id="PF00015">
    <property type="entry name" value="MCPsignal"/>
    <property type="match status" value="1"/>
</dbReference>
<evidence type="ECO:0000256" key="5">
    <source>
        <dbReference type="ARBA" id="ARBA00022692"/>
    </source>
</evidence>
<evidence type="ECO:0000256" key="6">
    <source>
        <dbReference type="ARBA" id="ARBA00022989"/>
    </source>
</evidence>
<evidence type="ECO:0000256" key="9">
    <source>
        <dbReference type="ARBA" id="ARBA00029447"/>
    </source>
</evidence>
<keyword evidence="2" id="KW-1003">Cell membrane</keyword>
<keyword evidence="7 12" id="KW-0472">Membrane</keyword>
<evidence type="ECO:0000256" key="7">
    <source>
        <dbReference type="ARBA" id="ARBA00023136"/>
    </source>
</evidence>
<dbReference type="SMART" id="SM00304">
    <property type="entry name" value="HAMP"/>
    <property type="match status" value="2"/>
</dbReference>
<dbReference type="PROSITE" id="PS50885">
    <property type="entry name" value="HAMP"/>
    <property type="match status" value="1"/>
</dbReference>
<dbReference type="Pfam" id="PF00672">
    <property type="entry name" value="HAMP"/>
    <property type="match status" value="1"/>
</dbReference>
<feature type="domain" description="HAMP" evidence="14">
    <location>
        <begin position="207"/>
        <end position="259"/>
    </location>
</feature>